<dbReference type="GO" id="GO:0015074">
    <property type="term" value="P:DNA integration"/>
    <property type="evidence" value="ECO:0007669"/>
    <property type="project" value="UniProtKB-KW"/>
</dbReference>
<evidence type="ECO:0000313" key="6">
    <source>
        <dbReference type="EMBL" id="QIX22404.1"/>
    </source>
</evidence>
<proteinExistence type="inferred from homology"/>
<dbReference type="PANTHER" id="PTHR30629">
    <property type="entry name" value="PROPHAGE INTEGRASE"/>
    <property type="match status" value="1"/>
</dbReference>
<comment type="similarity">
    <text evidence="1">Belongs to the 'phage' integrase family.</text>
</comment>
<protein>
    <submittedName>
        <fullName evidence="6">Tyrosine-type recombinase/integrase</fullName>
    </submittedName>
</protein>
<dbReference type="InterPro" id="IPR010998">
    <property type="entry name" value="Integrase_recombinase_N"/>
</dbReference>
<reference evidence="6 7" key="1">
    <citation type="submission" date="2020-04" db="EMBL/GenBank/DDBJ databases">
        <title>FDA dAtabase for Regulatory Grade micrObial Sequences (FDA-ARGOS): Supporting development and validation of Infectious Disease Dx tests.</title>
        <authorList>
            <person name="Sciortino C."/>
            <person name="Tallon L."/>
            <person name="Sadzewicz L."/>
            <person name="Vavikolanu K."/>
            <person name="Mehta A."/>
            <person name="Aluvathingal J."/>
            <person name="Nadendla S."/>
            <person name="Nandy P."/>
            <person name="Geyer C."/>
            <person name="Yan Y."/>
            <person name="Sichtig H."/>
        </authorList>
    </citation>
    <scope>NUCLEOTIDE SEQUENCE [LARGE SCALE GENOMIC DNA]</scope>
    <source>
        <strain evidence="6 7">FDAARGOS_633</strain>
    </source>
</reference>
<name>A0A6H0ZQW7_9HYPH</name>
<evidence type="ECO:0000259" key="5">
    <source>
        <dbReference type="Pfam" id="PF00589"/>
    </source>
</evidence>
<accession>A0A6H0ZQW7</accession>
<dbReference type="InterPro" id="IPR013762">
    <property type="entry name" value="Integrase-like_cat_sf"/>
</dbReference>
<dbReference type="RefSeq" id="WP_177319285.1">
    <property type="nucleotide sequence ID" value="NZ_CP050898.1"/>
</dbReference>
<dbReference type="PANTHER" id="PTHR30629:SF2">
    <property type="entry name" value="PROPHAGE INTEGRASE INTS-RELATED"/>
    <property type="match status" value="1"/>
</dbReference>
<dbReference type="AlphaFoldDB" id="A0A6H0ZQW7"/>
<evidence type="ECO:0000256" key="3">
    <source>
        <dbReference type="ARBA" id="ARBA00023125"/>
    </source>
</evidence>
<dbReference type="Gene3D" id="1.10.150.130">
    <property type="match status" value="1"/>
</dbReference>
<dbReference type="SUPFAM" id="SSF56349">
    <property type="entry name" value="DNA breaking-rejoining enzymes"/>
    <property type="match status" value="1"/>
</dbReference>
<feature type="domain" description="Tyr recombinase" evidence="5">
    <location>
        <begin position="295"/>
        <end position="438"/>
    </location>
</feature>
<gene>
    <name evidence="6" type="ORF">FOB41_15240</name>
</gene>
<organism evidence="6 7">
    <name type="scientific">Agrobacterium pusense</name>
    <dbReference type="NCBI Taxonomy" id="648995"/>
    <lineage>
        <taxon>Bacteria</taxon>
        <taxon>Pseudomonadati</taxon>
        <taxon>Pseudomonadota</taxon>
        <taxon>Alphaproteobacteria</taxon>
        <taxon>Hyphomicrobiales</taxon>
        <taxon>Rhizobiaceae</taxon>
        <taxon>Rhizobium/Agrobacterium group</taxon>
        <taxon>Agrobacterium</taxon>
    </lineage>
</organism>
<keyword evidence="2" id="KW-0229">DNA integration</keyword>
<dbReference type="EMBL" id="CP050898">
    <property type="protein sequence ID" value="QIX22404.1"/>
    <property type="molecule type" value="Genomic_DNA"/>
</dbReference>
<dbReference type="GO" id="GO:0003677">
    <property type="term" value="F:DNA binding"/>
    <property type="evidence" value="ECO:0007669"/>
    <property type="project" value="UniProtKB-KW"/>
</dbReference>
<dbReference type="InterPro" id="IPR011010">
    <property type="entry name" value="DNA_brk_join_enz"/>
</dbReference>
<dbReference type="Pfam" id="PF00589">
    <property type="entry name" value="Phage_integrase"/>
    <property type="match status" value="1"/>
</dbReference>
<dbReference type="GO" id="GO:0006310">
    <property type="term" value="P:DNA recombination"/>
    <property type="evidence" value="ECO:0007669"/>
    <property type="project" value="UniProtKB-KW"/>
</dbReference>
<dbReference type="Gene3D" id="1.10.443.10">
    <property type="entry name" value="Intergrase catalytic core"/>
    <property type="match status" value="1"/>
</dbReference>
<dbReference type="InterPro" id="IPR050808">
    <property type="entry name" value="Phage_Integrase"/>
</dbReference>
<keyword evidence="4" id="KW-0233">DNA recombination</keyword>
<keyword evidence="3" id="KW-0238">DNA-binding</keyword>
<evidence type="ECO:0000256" key="2">
    <source>
        <dbReference type="ARBA" id="ARBA00022908"/>
    </source>
</evidence>
<evidence type="ECO:0000256" key="4">
    <source>
        <dbReference type="ARBA" id="ARBA00023172"/>
    </source>
</evidence>
<dbReference type="Proteomes" id="UP000500870">
    <property type="component" value="Chromosome 1"/>
</dbReference>
<sequence>MASFKVSITQHFMRSFLHDPFSAGDRIYTDIEAKGLELRVQGNRASWIARYKGKLMTLGYAVVPDPKKELRMLTSGAEARDLNTTVRSLMDRDWELVKPFLANYYKVSDKHGRRDILKTIEEAEKSLARARGEEAHAAAWTFRQAIDNWIEKRNKPDNKKPIKDTYAAEVRSVVGRSEFSKVIDLPITKLTSGMAEDIRDSVLKNSGVSMAKKAVGAFRKVLGYTFDKHRGNSGLEGSQPWWLMLTEDSVINPRDREPSIEDIGKVLALGEYFLDHRLPGRTGVQHGVRDNVFAAFVWIVMSTQRVSSALALRYEDVQVWAAEGKEGWHQAMWREGVMKNRKRFVLPIPPLASDTLNYYMMKAKHLGSKWAFPSEDGYDAQIDRSAPLNFIKRLAGRDDKMKDDERAVDLLELNGIKYWSPHDVRRALTTAMEEAGMPGGASVVLSHTIDLGEPEKKMTEAQFEVWARNRVAKITGQSYGDIQHLKLKGEAMLLWTNAILAAWNHARNNPIYVDVGKTVIVSDLAGKWEPVTDAA</sequence>
<dbReference type="InterPro" id="IPR002104">
    <property type="entry name" value="Integrase_catalytic"/>
</dbReference>
<evidence type="ECO:0000313" key="7">
    <source>
        <dbReference type="Proteomes" id="UP000500870"/>
    </source>
</evidence>
<evidence type="ECO:0000256" key="1">
    <source>
        <dbReference type="ARBA" id="ARBA00008857"/>
    </source>
</evidence>